<protein>
    <submittedName>
        <fullName evidence="1">Cl3393_1</fullName>
    </submittedName>
</protein>
<evidence type="ECO:0000313" key="1">
    <source>
        <dbReference type="EMBL" id="JAD78552.1"/>
    </source>
</evidence>
<accession>A0A0A9D489</accession>
<reference evidence="1" key="2">
    <citation type="journal article" date="2015" name="Data Brief">
        <title>Shoot transcriptome of the giant reed, Arundo donax.</title>
        <authorList>
            <person name="Barrero R.A."/>
            <person name="Guerrero F.D."/>
            <person name="Moolhuijzen P."/>
            <person name="Goolsby J.A."/>
            <person name="Tidwell J."/>
            <person name="Bellgard S.E."/>
            <person name="Bellgard M.I."/>
        </authorList>
    </citation>
    <scope>NUCLEOTIDE SEQUENCE</scope>
    <source>
        <tissue evidence="1">Shoot tissue taken approximately 20 cm above the soil surface</tissue>
    </source>
</reference>
<proteinExistence type="predicted"/>
<organism evidence="1">
    <name type="scientific">Arundo donax</name>
    <name type="common">Giant reed</name>
    <name type="synonym">Donax arundinaceus</name>
    <dbReference type="NCBI Taxonomy" id="35708"/>
    <lineage>
        <taxon>Eukaryota</taxon>
        <taxon>Viridiplantae</taxon>
        <taxon>Streptophyta</taxon>
        <taxon>Embryophyta</taxon>
        <taxon>Tracheophyta</taxon>
        <taxon>Spermatophyta</taxon>
        <taxon>Magnoliopsida</taxon>
        <taxon>Liliopsida</taxon>
        <taxon>Poales</taxon>
        <taxon>Poaceae</taxon>
        <taxon>PACMAD clade</taxon>
        <taxon>Arundinoideae</taxon>
        <taxon>Arundineae</taxon>
        <taxon>Arundo</taxon>
    </lineage>
</organism>
<dbReference type="EMBL" id="GBRH01219343">
    <property type="protein sequence ID" value="JAD78552.1"/>
    <property type="molecule type" value="Transcribed_RNA"/>
</dbReference>
<dbReference type="AlphaFoldDB" id="A0A0A9D489"/>
<sequence length="60" mass="6834">MYIGQRAPKVELRYEATVTFLASVGGPSPQFYHQQSLLLHRKNNSSAPFKPPRYAQLTLE</sequence>
<reference evidence="1" key="1">
    <citation type="submission" date="2014-09" db="EMBL/GenBank/DDBJ databases">
        <authorList>
            <person name="Magalhaes I.L.F."/>
            <person name="Oliveira U."/>
            <person name="Santos F.R."/>
            <person name="Vidigal T.H.D.A."/>
            <person name="Brescovit A.D."/>
            <person name="Santos A.J."/>
        </authorList>
    </citation>
    <scope>NUCLEOTIDE SEQUENCE</scope>
    <source>
        <tissue evidence="1">Shoot tissue taken approximately 20 cm above the soil surface</tissue>
    </source>
</reference>
<name>A0A0A9D489_ARUDO</name>